<sequence>MARRVFLTLLPTFSILTYCVLAVPAGPSTNGPTVSLDDGTFLGTTVGNTTKFLGIPYAQAPTGDLRFNLPMAVEPYTGSNNVMAFGPSCPQQFDVTAKIPERASDYPMLNQVVDAMFQVSGLASEDCLNLNVWIPSDAEPGANLPVVAWIYGGGFEVGGTSPYDGGAVVERSIELGQPIIYVSMNYRLNAFGFLASQEVKDAGVGNLGLQDQRLALRWIQKYIGAFGGDPTRVTIAGSMSASFHMLANGGDTEGLFHGAFMQSGSPSAVSDITAGQGYYDALVSQTGCTGSADTLQCLRQVPYADLKHAVDMTPGIFGYEVCPILPARTVDNFVQSVKSVWGPHVDGVLLTDTPISLVQEGKVANIPYVTGDCDDEGTLFSFSTLNITDEASLREYFVDHFAMGASNSDIDELFTLYPEDLAQGSPFGTDQLYAITPEYKRIAALLGDVAFQAPRRFFLDNTAERQPAWSFLSKRLKTTPYFGSAHGTDLLDIYYTPTDLADYLINFVNNLDPNGETTGIAWPQYDLASRKLLTLSDGGQLSITEDTFRADGINLLAKLTLQ</sequence>
<accession>A0A1C7MFH0</accession>
<organism evidence="3 4">
    <name type="scientific">Grifola frondosa</name>
    <name type="common">Maitake</name>
    <name type="synonym">Polyporus frondosus</name>
    <dbReference type="NCBI Taxonomy" id="5627"/>
    <lineage>
        <taxon>Eukaryota</taxon>
        <taxon>Fungi</taxon>
        <taxon>Dikarya</taxon>
        <taxon>Basidiomycota</taxon>
        <taxon>Agaricomycotina</taxon>
        <taxon>Agaricomycetes</taxon>
        <taxon>Polyporales</taxon>
        <taxon>Grifolaceae</taxon>
        <taxon>Grifola</taxon>
    </lineage>
</organism>
<evidence type="ECO:0000313" key="3">
    <source>
        <dbReference type="EMBL" id="OBZ75691.1"/>
    </source>
</evidence>
<reference evidence="3 4" key="1">
    <citation type="submission" date="2016-03" db="EMBL/GenBank/DDBJ databases">
        <title>Whole genome sequencing of Grifola frondosa 9006-11.</title>
        <authorList>
            <person name="Min B."/>
            <person name="Park H."/>
            <person name="Kim J.-G."/>
            <person name="Cho H."/>
            <person name="Oh Y.-L."/>
            <person name="Kong W.-S."/>
            <person name="Choi I.-G."/>
        </authorList>
    </citation>
    <scope>NUCLEOTIDE SEQUENCE [LARGE SCALE GENOMIC DNA]</scope>
    <source>
        <strain evidence="3 4">9006-11</strain>
    </source>
</reference>
<dbReference type="Proteomes" id="UP000092993">
    <property type="component" value="Unassembled WGS sequence"/>
</dbReference>
<keyword evidence="1" id="KW-0732">Signal</keyword>
<feature type="signal peptide" evidence="1">
    <location>
        <begin position="1"/>
        <end position="22"/>
    </location>
</feature>
<dbReference type="PANTHER" id="PTHR11559">
    <property type="entry name" value="CARBOXYLESTERASE"/>
    <property type="match status" value="1"/>
</dbReference>
<keyword evidence="4" id="KW-1185">Reference proteome</keyword>
<dbReference type="InterPro" id="IPR002018">
    <property type="entry name" value="CarbesteraseB"/>
</dbReference>
<feature type="chain" id="PRO_5008889105" evidence="1">
    <location>
        <begin position="23"/>
        <end position="562"/>
    </location>
</feature>
<evidence type="ECO:0000313" key="4">
    <source>
        <dbReference type="Proteomes" id="UP000092993"/>
    </source>
</evidence>
<gene>
    <name evidence="3" type="primary">LIP1_7</name>
    <name evidence="3" type="ORF">A0H81_04634</name>
</gene>
<dbReference type="Gene3D" id="3.40.50.1820">
    <property type="entry name" value="alpha/beta hydrolase"/>
    <property type="match status" value="1"/>
</dbReference>
<evidence type="ECO:0000256" key="1">
    <source>
        <dbReference type="SAM" id="SignalP"/>
    </source>
</evidence>
<comment type="caution">
    <text evidence="3">The sequence shown here is derived from an EMBL/GenBank/DDBJ whole genome shotgun (WGS) entry which is preliminary data.</text>
</comment>
<proteinExistence type="predicted"/>
<dbReference type="STRING" id="5627.A0A1C7MFH0"/>
<feature type="domain" description="Carboxylesterase type B" evidence="2">
    <location>
        <begin position="32"/>
        <end position="540"/>
    </location>
</feature>
<protein>
    <submittedName>
        <fullName evidence="3">Lipase 1</fullName>
    </submittedName>
</protein>
<evidence type="ECO:0000259" key="2">
    <source>
        <dbReference type="Pfam" id="PF00135"/>
    </source>
</evidence>
<dbReference type="InterPro" id="IPR029058">
    <property type="entry name" value="AB_hydrolase_fold"/>
</dbReference>
<dbReference type="OrthoDB" id="408631at2759"/>
<dbReference type="InterPro" id="IPR050309">
    <property type="entry name" value="Type-B_Carboxylest/Lipase"/>
</dbReference>
<dbReference type="AlphaFoldDB" id="A0A1C7MFH0"/>
<dbReference type="EMBL" id="LUGG01000004">
    <property type="protein sequence ID" value="OBZ75691.1"/>
    <property type="molecule type" value="Genomic_DNA"/>
</dbReference>
<dbReference type="OMA" id="YFPRASN"/>
<name>A0A1C7MFH0_GRIFR</name>
<dbReference type="SUPFAM" id="SSF53474">
    <property type="entry name" value="alpha/beta-Hydrolases"/>
    <property type="match status" value="1"/>
</dbReference>
<dbReference type="Pfam" id="PF00135">
    <property type="entry name" value="COesterase"/>
    <property type="match status" value="1"/>
</dbReference>